<evidence type="ECO:0000259" key="9">
    <source>
        <dbReference type="Pfam" id="PF21478"/>
    </source>
</evidence>
<evidence type="ECO:0000256" key="4">
    <source>
        <dbReference type="ARBA" id="ARBA00023002"/>
    </source>
</evidence>
<evidence type="ECO:0000256" key="6">
    <source>
        <dbReference type="HAMAP-Rule" id="MF_00713"/>
    </source>
</evidence>
<dbReference type="EC" id="1.4.4.2" evidence="6"/>
<dbReference type="Pfam" id="PF02347">
    <property type="entry name" value="GDC-P"/>
    <property type="match status" value="1"/>
</dbReference>
<reference evidence="10" key="2">
    <citation type="journal article" date="2021" name="PeerJ">
        <title>Extensive microbial diversity within the chicken gut microbiome revealed by metagenomics and culture.</title>
        <authorList>
            <person name="Gilroy R."/>
            <person name="Ravi A."/>
            <person name="Getino M."/>
            <person name="Pursley I."/>
            <person name="Horton D.L."/>
            <person name="Alikhan N.F."/>
            <person name="Baker D."/>
            <person name="Gharbi K."/>
            <person name="Hall N."/>
            <person name="Watson M."/>
            <person name="Adriaenssens E.M."/>
            <person name="Foster-Nyarko E."/>
            <person name="Jarju S."/>
            <person name="Secka A."/>
            <person name="Antonio M."/>
            <person name="Oren A."/>
            <person name="Chaudhuri R.R."/>
            <person name="La Ragione R."/>
            <person name="Hildebrand F."/>
            <person name="Pallen M.J."/>
        </authorList>
    </citation>
    <scope>NUCLEOTIDE SEQUENCE</scope>
    <source>
        <strain evidence="10">ChiHile30-977</strain>
    </source>
</reference>
<dbReference type="Gene3D" id="3.40.640.10">
    <property type="entry name" value="Type I PLP-dependent aspartate aminotransferase-like (Major domain)"/>
    <property type="match status" value="1"/>
</dbReference>
<accession>A0A9D1CJ92</accession>
<feature type="modified residue" description="N6-(pyridoxal phosphate)lysine" evidence="6">
    <location>
        <position position="269"/>
    </location>
</feature>
<keyword evidence="4 6" id="KW-0560">Oxidoreductase</keyword>
<comment type="function">
    <text evidence="2 6">The glycine cleavage system catalyzes the degradation of glycine. The P protein binds the alpha-amino group of glycine through its pyridoxal phosphate cofactor; CO(2) is released and the remaining methylamine moiety is then transferred to the lipoamide cofactor of the H protein.</text>
</comment>
<proteinExistence type="inferred from homology"/>
<dbReference type="InterPro" id="IPR015424">
    <property type="entry name" value="PyrdxlP-dep_Trfase"/>
</dbReference>
<evidence type="ECO:0000256" key="2">
    <source>
        <dbReference type="ARBA" id="ARBA00003788"/>
    </source>
</evidence>
<dbReference type="SUPFAM" id="SSF53383">
    <property type="entry name" value="PLP-dependent transferases"/>
    <property type="match status" value="1"/>
</dbReference>
<dbReference type="GO" id="GO:0004375">
    <property type="term" value="F:glycine dehydrogenase (decarboxylating) activity"/>
    <property type="evidence" value="ECO:0007669"/>
    <property type="project" value="UniProtKB-EC"/>
</dbReference>
<dbReference type="InterPro" id="IPR049316">
    <property type="entry name" value="GDC-P_C"/>
</dbReference>
<reference evidence="10" key="1">
    <citation type="submission" date="2020-10" db="EMBL/GenBank/DDBJ databases">
        <authorList>
            <person name="Gilroy R."/>
        </authorList>
    </citation>
    <scope>NUCLEOTIDE SEQUENCE</scope>
    <source>
        <strain evidence="10">ChiHile30-977</strain>
    </source>
</reference>
<dbReference type="InterPro" id="IPR049315">
    <property type="entry name" value="GDC-P_N"/>
</dbReference>
<dbReference type="FunFam" id="3.40.640.10:FF:000224">
    <property type="entry name" value="Probable glycine dehydrogenase (decarboxylating) subunit 2"/>
    <property type="match status" value="1"/>
</dbReference>
<comment type="caution">
    <text evidence="10">The sequence shown here is derived from an EMBL/GenBank/DDBJ whole genome shotgun (WGS) entry which is preliminary data.</text>
</comment>
<dbReference type="NCBIfam" id="NF003346">
    <property type="entry name" value="PRK04366.1"/>
    <property type="match status" value="1"/>
</dbReference>
<dbReference type="GO" id="GO:0030170">
    <property type="term" value="F:pyridoxal phosphate binding"/>
    <property type="evidence" value="ECO:0007669"/>
    <property type="project" value="TreeGrafter"/>
</dbReference>
<dbReference type="Proteomes" id="UP000886819">
    <property type="component" value="Unassembled WGS sequence"/>
</dbReference>
<dbReference type="EMBL" id="DVFI01000092">
    <property type="protein sequence ID" value="HIQ63153.1"/>
    <property type="molecule type" value="Genomic_DNA"/>
</dbReference>
<dbReference type="CDD" id="cd00613">
    <property type="entry name" value="GDC-P"/>
    <property type="match status" value="1"/>
</dbReference>
<comment type="cofactor">
    <cofactor evidence="1 6">
        <name>pyridoxal 5'-phosphate</name>
        <dbReference type="ChEBI" id="CHEBI:597326"/>
    </cofactor>
</comment>
<dbReference type="GO" id="GO:0019464">
    <property type="term" value="P:glycine decarboxylation via glycine cleavage system"/>
    <property type="evidence" value="ECO:0007669"/>
    <property type="project" value="UniProtKB-UniRule"/>
</dbReference>
<dbReference type="Gene3D" id="3.90.1150.10">
    <property type="entry name" value="Aspartate Aminotransferase, domain 1"/>
    <property type="match status" value="1"/>
</dbReference>
<dbReference type="InterPro" id="IPR020581">
    <property type="entry name" value="GDC_P"/>
</dbReference>
<evidence type="ECO:0000256" key="3">
    <source>
        <dbReference type="ARBA" id="ARBA00022898"/>
    </source>
</evidence>
<dbReference type="PANTHER" id="PTHR11773:SF1">
    <property type="entry name" value="GLYCINE DEHYDROGENASE (DECARBOXYLATING), MITOCHONDRIAL"/>
    <property type="match status" value="1"/>
</dbReference>
<feature type="domain" description="Glycine dehydrogenase C-terminal" evidence="9">
    <location>
        <begin position="348"/>
        <end position="444"/>
    </location>
</feature>
<evidence type="ECO:0000313" key="11">
    <source>
        <dbReference type="Proteomes" id="UP000886819"/>
    </source>
</evidence>
<dbReference type="Gene3D" id="6.20.440.10">
    <property type="match status" value="1"/>
</dbReference>
<evidence type="ECO:0000256" key="7">
    <source>
        <dbReference type="SAM" id="MobiDB-lite"/>
    </source>
</evidence>
<dbReference type="GO" id="GO:0005960">
    <property type="term" value="C:glycine cleavage complex"/>
    <property type="evidence" value="ECO:0007669"/>
    <property type="project" value="TreeGrafter"/>
</dbReference>
<comment type="subunit">
    <text evidence="6">The glycine cleavage system is composed of four proteins: P, T, L and H. In this organism, the P 'protein' is a heterodimer of two subunits.</text>
</comment>
<evidence type="ECO:0000313" key="10">
    <source>
        <dbReference type="EMBL" id="HIQ63153.1"/>
    </source>
</evidence>
<dbReference type="Pfam" id="PF21478">
    <property type="entry name" value="GcvP2_C"/>
    <property type="match status" value="1"/>
</dbReference>
<comment type="similarity">
    <text evidence="6">Belongs to the GcvP family. C-terminal subunit subfamily.</text>
</comment>
<feature type="region of interest" description="Disordered" evidence="7">
    <location>
        <begin position="451"/>
        <end position="474"/>
    </location>
</feature>
<evidence type="ECO:0000259" key="8">
    <source>
        <dbReference type="Pfam" id="PF02347"/>
    </source>
</evidence>
<name>A0A9D1CJ92_9FIRM</name>
<sequence>MSRSVLPTCFEISHPGRRGADVPALDVPVREGLLPEEMRDAPPALPELSEVEVVRHYTALTRRNHGVDNGFYPLGSCTMKYNPRMNEEAAAWFGDLHPLADARDVQGALHLCHDLQRALCEVTGMDAMTLQPAAGAHGELTGLMLIRAYHRHNGELAQRRKILVPDSAHGTNPASAVMAGFEVVEVPSAPDGGVDIEALHGLAGPDTAALMLTNPNTLGLFDTRIETIAEIVHGAGGLLYYDGANLNAVMGIVRPGDTGFDVVHLNLHKTFSTPHGGGGPGAGPVGCKARLAPFLPTPVVVKTETGYALDSDRPLSIGKVKAFYGNFGVCVKAYAYILSLGGKGLREASEAAVLNANYIMHRLRDTYEIRFHRPCMHEFVLSTENIPGLTATDVAKGLIDRGIHPPTIYFPLIVHEAMMVEPTESEAPETLDAFCEAMLELAGEPPEKLAAYPQTTPVGRPDQTLAARKPKVVG</sequence>
<evidence type="ECO:0000256" key="5">
    <source>
        <dbReference type="ARBA" id="ARBA00049026"/>
    </source>
</evidence>
<dbReference type="AlphaFoldDB" id="A0A9D1CJ92"/>
<dbReference type="InterPro" id="IPR015421">
    <property type="entry name" value="PyrdxlP-dep_Trfase_major"/>
</dbReference>
<organism evidence="10 11">
    <name type="scientific">Candidatus Avichristensenella intestinipullorum</name>
    <dbReference type="NCBI Taxonomy" id="2840693"/>
    <lineage>
        <taxon>Bacteria</taxon>
        <taxon>Bacillati</taxon>
        <taxon>Bacillota</taxon>
        <taxon>Clostridia</taxon>
        <taxon>Candidatus Avichristensenella</taxon>
    </lineage>
</organism>
<dbReference type="HAMAP" id="MF_00713">
    <property type="entry name" value="GcvPB"/>
    <property type="match status" value="1"/>
</dbReference>
<protein>
    <recommendedName>
        <fullName evidence="6">Probable glycine dehydrogenase (decarboxylating) subunit 2</fullName>
        <ecNumber evidence="6">1.4.4.2</ecNumber>
    </recommendedName>
    <alternativeName>
        <fullName evidence="6">Glycine cleavage system P-protein subunit 2</fullName>
    </alternativeName>
    <alternativeName>
        <fullName evidence="6">Glycine decarboxylase subunit 2</fullName>
    </alternativeName>
    <alternativeName>
        <fullName evidence="6">Glycine dehydrogenase (aminomethyl-transferring) subunit 2</fullName>
    </alternativeName>
</protein>
<dbReference type="InterPro" id="IPR023012">
    <property type="entry name" value="GcvPB"/>
</dbReference>
<keyword evidence="3 6" id="KW-0663">Pyridoxal phosphate</keyword>
<dbReference type="PANTHER" id="PTHR11773">
    <property type="entry name" value="GLYCINE DEHYDROGENASE, DECARBOXYLATING"/>
    <property type="match status" value="1"/>
</dbReference>
<evidence type="ECO:0000256" key="1">
    <source>
        <dbReference type="ARBA" id="ARBA00001933"/>
    </source>
</evidence>
<comment type="catalytic activity">
    <reaction evidence="5 6">
        <text>N(6)-[(R)-lipoyl]-L-lysyl-[glycine-cleavage complex H protein] + glycine + H(+) = N(6)-[(R)-S(8)-aminomethyldihydrolipoyl]-L-lysyl-[glycine-cleavage complex H protein] + CO2</text>
        <dbReference type="Rhea" id="RHEA:24304"/>
        <dbReference type="Rhea" id="RHEA-COMP:10494"/>
        <dbReference type="Rhea" id="RHEA-COMP:10495"/>
        <dbReference type="ChEBI" id="CHEBI:15378"/>
        <dbReference type="ChEBI" id="CHEBI:16526"/>
        <dbReference type="ChEBI" id="CHEBI:57305"/>
        <dbReference type="ChEBI" id="CHEBI:83099"/>
        <dbReference type="ChEBI" id="CHEBI:83143"/>
        <dbReference type="EC" id="1.4.4.2"/>
    </reaction>
</comment>
<gene>
    <name evidence="6 10" type="primary">gcvPB</name>
    <name evidence="10" type="ORF">IAA66_06145</name>
</gene>
<feature type="domain" description="Glycine cleavage system P-protein N-terminal" evidence="8">
    <location>
        <begin position="48"/>
        <end position="300"/>
    </location>
</feature>
<dbReference type="GO" id="GO:0016594">
    <property type="term" value="F:glycine binding"/>
    <property type="evidence" value="ECO:0007669"/>
    <property type="project" value="TreeGrafter"/>
</dbReference>
<dbReference type="InterPro" id="IPR015422">
    <property type="entry name" value="PyrdxlP-dep_Trfase_small"/>
</dbReference>
<dbReference type="GO" id="GO:0005829">
    <property type="term" value="C:cytosol"/>
    <property type="evidence" value="ECO:0007669"/>
    <property type="project" value="TreeGrafter"/>
</dbReference>